<dbReference type="EMBL" id="KB456263">
    <property type="protein sequence ID" value="EMF13362.1"/>
    <property type="molecule type" value="Genomic_DNA"/>
</dbReference>
<dbReference type="Gene3D" id="2.60.40.10">
    <property type="entry name" value="Immunoglobulins"/>
    <property type="match status" value="1"/>
</dbReference>
<dbReference type="Gene3D" id="2.60.120.260">
    <property type="entry name" value="Galactose-binding domain-like"/>
    <property type="match status" value="2"/>
</dbReference>
<dbReference type="Gene3D" id="2.60.420.10">
    <property type="entry name" value="Maltose phosphorylase, domain 3"/>
    <property type="match status" value="1"/>
</dbReference>
<evidence type="ECO:0000256" key="1">
    <source>
        <dbReference type="ARBA" id="ARBA00001445"/>
    </source>
</evidence>
<keyword evidence="7 8" id="KW-0472">Membrane</keyword>
<evidence type="ECO:0000313" key="10">
    <source>
        <dbReference type="EMBL" id="EMF13362.1"/>
    </source>
</evidence>
<keyword evidence="4 8" id="KW-0812">Transmembrane</keyword>
<evidence type="ECO:0000256" key="4">
    <source>
        <dbReference type="ARBA" id="ARBA00022692"/>
    </source>
</evidence>
<dbReference type="SUPFAM" id="SSF48208">
    <property type="entry name" value="Six-hairpin glycosidases"/>
    <property type="match status" value="1"/>
</dbReference>
<evidence type="ECO:0000256" key="5">
    <source>
        <dbReference type="ARBA" id="ARBA00022801"/>
    </source>
</evidence>
<dbReference type="eggNOG" id="KOG0254">
    <property type="taxonomic scope" value="Eukaryota"/>
</dbReference>
<evidence type="ECO:0000256" key="7">
    <source>
        <dbReference type="ARBA" id="ARBA00023136"/>
    </source>
</evidence>
<comment type="subcellular location">
    <subcellularLocation>
        <location evidence="2">Membrane</location>
        <topology evidence="2">Multi-pass membrane protein</topology>
    </subcellularLocation>
</comment>
<gene>
    <name evidence="10" type="ORF">SEPMUDRAFT_116409</name>
</gene>
<reference evidence="10 11" key="1">
    <citation type="journal article" date="2012" name="PLoS Pathog.">
        <title>Diverse lifestyles and strategies of plant pathogenesis encoded in the genomes of eighteen Dothideomycetes fungi.</title>
        <authorList>
            <person name="Ohm R.A."/>
            <person name="Feau N."/>
            <person name="Henrissat B."/>
            <person name="Schoch C.L."/>
            <person name="Horwitz B.A."/>
            <person name="Barry K.W."/>
            <person name="Condon B.J."/>
            <person name="Copeland A.C."/>
            <person name="Dhillon B."/>
            <person name="Glaser F."/>
            <person name="Hesse C.N."/>
            <person name="Kosti I."/>
            <person name="LaButti K."/>
            <person name="Lindquist E.A."/>
            <person name="Lucas S."/>
            <person name="Salamov A.A."/>
            <person name="Bradshaw R.E."/>
            <person name="Ciuffetti L."/>
            <person name="Hamelin R.C."/>
            <person name="Kema G.H.J."/>
            <person name="Lawrence C."/>
            <person name="Scott J.A."/>
            <person name="Spatafora J.W."/>
            <person name="Turgeon B.G."/>
            <person name="de Wit P.J.G.M."/>
            <person name="Zhong S."/>
            <person name="Goodwin S.B."/>
            <person name="Grigoriev I.V."/>
        </authorList>
    </citation>
    <scope>NUCLEOTIDE SEQUENCE [LARGE SCALE GENOMIC DNA]</scope>
    <source>
        <strain evidence="10 11">SO2202</strain>
    </source>
</reference>
<evidence type="ECO:0000313" key="11">
    <source>
        <dbReference type="Proteomes" id="UP000016931"/>
    </source>
</evidence>
<dbReference type="GO" id="GO:0005975">
    <property type="term" value="P:carbohydrate metabolic process"/>
    <property type="evidence" value="ECO:0007669"/>
    <property type="project" value="InterPro"/>
</dbReference>
<feature type="transmembrane region" description="Helical" evidence="8">
    <location>
        <begin position="1012"/>
        <end position="1031"/>
    </location>
</feature>
<dbReference type="InterPro" id="IPR008902">
    <property type="entry name" value="Rhamnosid_concanavalin"/>
</dbReference>
<dbReference type="GO" id="GO:0022857">
    <property type="term" value="F:transmembrane transporter activity"/>
    <property type="evidence" value="ECO:0007669"/>
    <property type="project" value="InterPro"/>
</dbReference>
<dbReference type="InterPro" id="IPR005828">
    <property type="entry name" value="MFS_sugar_transport-like"/>
</dbReference>
<feature type="domain" description="Major facilitator superfamily (MFS) profile" evidence="9">
    <location>
        <begin position="962"/>
        <end position="1367"/>
    </location>
</feature>
<dbReference type="OrthoDB" id="10036721at2759"/>
<dbReference type="SUPFAM" id="SSF103473">
    <property type="entry name" value="MFS general substrate transporter"/>
    <property type="match status" value="1"/>
</dbReference>
<keyword evidence="5 10" id="KW-0378">Hydrolase</keyword>
<name>M3B0R1_SPHMS</name>
<feature type="transmembrane region" description="Helical" evidence="8">
    <location>
        <begin position="1217"/>
        <end position="1238"/>
    </location>
</feature>
<feature type="transmembrane region" description="Helical" evidence="8">
    <location>
        <begin position="1063"/>
        <end position="1085"/>
    </location>
</feature>
<dbReference type="Gene3D" id="1.50.10.10">
    <property type="match status" value="1"/>
</dbReference>
<dbReference type="Pfam" id="PF17389">
    <property type="entry name" value="Bac_rhamnosid6H"/>
    <property type="match status" value="1"/>
</dbReference>
<feature type="transmembrane region" description="Helical" evidence="8">
    <location>
        <begin position="1127"/>
        <end position="1148"/>
    </location>
</feature>
<dbReference type="GO" id="GO:0030596">
    <property type="term" value="F:alpha-L-rhamnosidase activity"/>
    <property type="evidence" value="ECO:0007669"/>
    <property type="project" value="UniProtKB-EC"/>
</dbReference>
<evidence type="ECO:0000259" key="9">
    <source>
        <dbReference type="PROSITE" id="PS50850"/>
    </source>
</evidence>
<dbReference type="EC" id="3.2.1.40" evidence="3"/>
<evidence type="ECO:0000256" key="6">
    <source>
        <dbReference type="ARBA" id="ARBA00022989"/>
    </source>
</evidence>
<protein>
    <recommendedName>
        <fullName evidence="3">alpha-L-rhamnosidase</fullName>
        <ecNumber evidence="3">3.2.1.40</ecNumber>
    </recommendedName>
</protein>
<dbReference type="PROSITE" id="PS50850">
    <property type="entry name" value="MFS"/>
    <property type="match status" value="1"/>
</dbReference>
<feature type="transmembrane region" description="Helical" evidence="8">
    <location>
        <begin position="1097"/>
        <end position="1115"/>
    </location>
</feature>
<dbReference type="Proteomes" id="UP000016931">
    <property type="component" value="Unassembled WGS sequence"/>
</dbReference>
<dbReference type="Pfam" id="PF25788">
    <property type="entry name" value="Ig_Rha78A_N"/>
    <property type="match status" value="1"/>
</dbReference>
<feature type="transmembrane region" description="Helical" evidence="8">
    <location>
        <begin position="1280"/>
        <end position="1300"/>
    </location>
</feature>
<dbReference type="InterPro" id="IPR012341">
    <property type="entry name" value="6hp_glycosidase-like_sf"/>
</dbReference>
<dbReference type="Gene3D" id="1.20.1250.20">
    <property type="entry name" value="MFS general substrate transporter like domains"/>
    <property type="match status" value="1"/>
</dbReference>
<dbReference type="GO" id="GO:0016020">
    <property type="term" value="C:membrane"/>
    <property type="evidence" value="ECO:0007669"/>
    <property type="project" value="UniProtKB-SubCell"/>
</dbReference>
<dbReference type="PANTHER" id="PTHR33307">
    <property type="entry name" value="ALPHA-RHAMNOSIDASE (EUROFUNG)"/>
    <property type="match status" value="1"/>
</dbReference>
<dbReference type="Pfam" id="PF00083">
    <property type="entry name" value="Sugar_tr"/>
    <property type="match status" value="1"/>
</dbReference>
<dbReference type="InterPro" id="IPR013737">
    <property type="entry name" value="Bac_rhamnosid_N"/>
</dbReference>
<keyword evidence="11" id="KW-1185">Reference proteome</keyword>
<dbReference type="InterPro" id="IPR020846">
    <property type="entry name" value="MFS_dom"/>
</dbReference>
<dbReference type="OMA" id="FACSNTH"/>
<proteinExistence type="predicted"/>
<accession>M3B0R1</accession>
<dbReference type="Pfam" id="PF17390">
    <property type="entry name" value="Bac_rhamnosid_C"/>
    <property type="match status" value="1"/>
</dbReference>
<dbReference type="InterPro" id="IPR035396">
    <property type="entry name" value="Bac_rhamnosid6H"/>
</dbReference>
<keyword evidence="6 8" id="KW-1133">Transmembrane helix</keyword>
<dbReference type="InterPro" id="IPR016007">
    <property type="entry name" value="Alpha_rhamnosid"/>
</dbReference>
<dbReference type="InterPro" id="IPR036259">
    <property type="entry name" value="MFS_trans_sf"/>
</dbReference>
<feature type="transmembrane region" description="Helical" evidence="8">
    <location>
        <begin position="1038"/>
        <end position="1057"/>
    </location>
</feature>
<evidence type="ECO:0000256" key="8">
    <source>
        <dbReference type="SAM" id="Phobius"/>
    </source>
</evidence>
<dbReference type="PANTHER" id="PTHR33307:SF6">
    <property type="entry name" value="ALPHA-RHAMNOSIDASE (EUROFUNG)-RELATED"/>
    <property type="match status" value="1"/>
</dbReference>
<dbReference type="InterPro" id="IPR013783">
    <property type="entry name" value="Ig-like_fold"/>
</dbReference>
<evidence type="ECO:0000256" key="3">
    <source>
        <dbReference type="ARBA" id="ARBA00012652"/>
    </source>
</evidence>
<evidence type="ECO:0000256" key="2">
    <source>
        <dbReference type="ARBA" id="ARBA00004141"/>
    </source>
</evidence>
<dbReference type="InterPro" id="IPR035398">
    <property type="entry name" value="Bac_rhamnosid_C"/>
</dbReference>
<feature type="transmembrane region" description="Helical" evidence="8">
    <location>
        <begin position="1312"/>
        <end position="1335"/>
    </location>
</feature>
<dbReference type="Pfam" id="PF08531">
    <property type="entry name" value="Bac_rhamnosid_N"/>
    <property type="match status" value="1"/>
</dbReference>
<dbReference type="HOGENOM" id="CLU_256587_0_0_1"/>
<comment type="catalytic activity">
    <reaction evidence="1">
        <text>Hydrolysis of terminal non-reducing alpha-L-rhamnose residues in alpha-L-rhamnosides.</text>
        <dbReference type="EC" id="3.2.1.40"/>
    </reaction>
</comment>
<dbReference type="RefSeq" id="XP_016761483.1">
    <property type="nucleotide sequence ID" value="XM_016901251.1"/>
</dbReference>
<dbReference type="InterPro" id="IPR008928">
    <property type="entry name" value="6-hairpin_glycosidase_sf"/>
</dbReference>
<organism evidence="10 11">
    <name type="scientific">Sphaerulina musiva (strain SO2202)</name>
    <name type="common">Poplar stem canker fungus</name>
    <name type="synonym">Septoria musiva</name>
    <dbReference type="NCBI Taxonomy" id="692275"/>
    <lineage>
        <taxon>Eukaryota</taxon>
        <taxon>Fungi</taxon>
        <taxon>Dikarya</taxon>
        <taxon>Ascomycota</taxon>
        <taxon>Pezizomycotina</taxon>
        <taxon>Dothideomycetes</taxon>
        <taxon>Dothideomycetidae</taxon>
        <taxon>Mycosphaerellales</taxon>
        <taxon>Mycosphaerellaceae</taxon>
        <taxon>Sphaerulina</taxon>
    </lineage>
</organism>
<dbReference type="Pfam" id="PF05592">
    <property type="entry name" value="Bac_rhamnosid"/>
    <property type="match status" value="1"/>
</dbReference>
<dbReference type="GeneID" id="27898388"/>
<sequence>MSPVRITRILFEHHPDGFGIGHAKPRLSWRFSSEGADFKDWSQESYEIKIGASKDDIGQIYSIQSYSSVLVPWPGPPLCSRQSAWVQIRAHGTATDANDGQRHAASTEWSDTTSVEVALLIATDWTAKMISSQLPVAGNEPLRPLLFRRPFTLPKEMTSIHKARLYISAHGLYRAHINGCRVGNEEMAPGWTSYNHRLHYQVYDVTSTLRSVEPNVFGVEVAEGWFAGRLAWENKRYHYGDRLGFVAQLEIYGEDGQVLKVVSDQDWKSCHSATTRSEIYDGEEYDFRLEQAGWTDDPAFDAASWCGTVQVPFQCATLVAPDSPPVREIETVAPVKIWKSEGGNTLIDFGQNLTGKLQVQLPSSTNQPLEGHTISFKHAEVLELGELCTRPLRSAKPVDSVTLSATQPATWSPKFTFHGFRYAQVDGWPTQLGLPTSNDIKAVVMHSDMTRTGWFSCSDPLVNQLHENAIWSMKGNFLSVPTDCPQRDERLGWTGDIQLFTPSASFLYGISGFMGNWLADLSAEQLEDRRKGVPGVVIPDVLSIPPNPPDPQCAWHDVTVLTPWDSYISSGDRELLRAQYASMKAWVDQGLPRGANGLWDQNVWQYGDWLDPTAPPEEPGKAATDSLLVADAYLVRVLETITKVSAILGESEDLLRYTADAAKVRAAFQHEYVTPAGLLASDTQTAHALALVFGLFNTPNQMASSADRLAHLVHSARYRIATGFVGTPLITHALSDSGNHQLAYRMLLEKSCPSWLYPITMGATTIWERWDSMLPDGSINPGTMTSFNHYALGSVVNWLHKNVAGLSPLEPGWQKIRVRPVPGGTITNAEATYDSPYGRIECSWKVSEKDGTFHLTLSIPPNSQAVVILPSEWKKAGPGEEKGIEVGSDGRLIIFAIIFTFISMASTKDKHEAICLETTAEDPDAAISSDITKTDSYGLLKSRYDELSIPRTLWVFRRVVLVSLAVYTGYVCEGFELNAGGSVIANAGFIKQFGNHEKEGVRALDPTWVSTWSALLNVGQLVTFTYIWWFADRFGRKASFYVAWVWLVVGCVFLNTAKTPSTWALAKLCNGAGIGVLQIVCQVYVMEICPNKIRGGMVTFQQVWSNIGAIIVAVMMQQLNKKHPDNYLLAMRILWAPIGLMIVFWTFIPESPWYHARRGEKEKAMKCLRQLFGGVEGYDFEEEYGIIARTIQHEQEINQEKPSFADVFRGLNLKRTLICVVLSISTQLCGLAIINTYSTYFFSLVGLEDPFLGTLILSCVNLLAVAMWSLSTDKFGRRTIVNSCQTLVVVILFAVGALYWTGATTGNKKAGAALLVICCFWTFAFQIIALSYYLFSAELPAALLRIKTGPITFFSNSILGIATCALE</sequence>
<feature type="transmembrane region" description="Helical" evidence="8">
    <location>
        <begin position="1250"/>
        <end position="1268"/>
    </location>
</feature>